<feature type="transmembrane region" description="Helical" evidence="1">
    <location>
        <begin position="21"/>
        <end position="39"/>
    </location>
</feature>
<feature type="transmembrane region" description="Helical" evidence="1">
    <location>
        <begin position="291"/>
        <end position="308"/>
    </location>
</feature>
<dbReference type="PANTHER" id="PTHR23028">
    <property type="entry name" value="ACETYLTRANSFERASE"/>
    <property type="match status" value="1"/>
</dbReference>
<feature type="transmembrane region" description="Helical" evidence="1">
    <location>
        <begin position="51"/>
        <end position="69"/>
    </location>
</feature>
<dbReference type="AlphaFoldDB" id="A0A5D0HRE9"/>
<feature type="transmembrane region" description="Helical" evidence="1">
    <location>
        <begin position="314"/>
        <end position="335"/>
    </location>
</feature>
<proteinExistence type="predicted"/>
<evidence type="ECO:0000313" key="4">
    <source>
        <dbReference type="Proteomes" id="UP000323930"/>
    </source>
</evidence>
<feature type="transmembrane region" description="Helical" evidence="1">
    <location>
        <begin position="182"/>
        <end position="202"/>
    </location>
</feature>
<sequence>MYLKNNILLNLNQINTNNFDFLRVIFALTVAISHFIELSGVKTIQHLSPLFSTRLAIDGFFIISGFLIAKSYNKSSSIKDYIIRRIKRIVPAYTILIICCAIFLYFISSKDFQSYFINKQFWKYLIANLSFQNYIEPCLPGVFEKNNINAVNGALWTIKIEEAFYLILPVFYWLVNKKKWNIYFLTFIIYLSSIIFFNYFVHVDKYRIAKQLPGAMSFFVTGILLYNNFSIFIKLKHYLIVPCLIIFILEHFILNTQVLKPFSYGFMVFYLAYGFEFLNNFGKYGDFTYGIYIYHFPVIQTFVHFELYTKYNPLIIGILTFFVIILLSILSWKHIELPNLPESRRKRHENLLGKI</sequence>
<dbReference type="InterPro" id="IPR050879">
    <property type="entry name" value="Acyltransferase_3"/>
</dbReference>
<dbReference type="GO" id="GO:0016747">
    <property type="term" value="F:acyltransferase activity, transferring groups other than amino-acyl groups"/>
    <property type="evidence" value="ECO:0007669"/>
    <property type="project" value="InterPro"/>
</dbReference>
<dbReference type="Proteomes" id="UP000323930">
    <property type="component" value="Unassembled WGS sequence"/>
</dbReference>
<feature type="transmembrane region" description="Helical" evidence="1">
    <location>
        <begin position="208"/>
        <end position="226"/>
    </location>
</feature>
<dbReference type="PANTHER" id="PTHR23028:SF53">
    <property type="entry name" value="ACYL_TRANSF_3 DOMAIN-CONTAINING PROTEIN"/>
    <property type="match status" value="1"/>
</dbReference>
<dbReference type="EMBL" id="VSDQ01000679">
    <property type="protein sequence ID" value="TYA73916.1"/>
    <property type="molecule type" value="Genomic_DNA"/>
</dbReference>
<feature type="transmembrane region" description="Helical" evidence="1">
    <location>
        <begin position="154"/>
        <end position="175"/>
    </location>
</feature>
<evidence type="ECO:0000256" key="1">
    <source>
        <dbReference type="SAM" id="Phobius"/>
    </source>
</evidence>
<feature type="transmembrane region" description="Helical" evidence="1">
    <location>
        <begin position="238"/>
        <end position="256"/>
    </location>
</feature>
<protein>
    <submittedName>
        <fullName evidence="3">Acyltransferase</fullName>
    </submittedName>
</protein>
<keyword evidence="3" id="KW-0012">Acyltransferase</keyword>
<dbReference type="InterPro" id="IPR002656">
    <property type="entry name" value="Acyl_transf_3_dom"/>
</dbReference>
<keyword evidence="3" id="KW-0808">Transferase</keyword>
<evidence type="ECO:0000259" key="2">
    <source>
        <dbReference type="Pfam" id="PF01757"/>
    </source>
</evidence>
<dbReference type="GO" id="GO:0000271">
    <property type="term" value="P:polysaccharide biosynthetic process"/>
    <property type="evidence" value="ECO:0007669"/>
    <property type="project" value="TreeGrafter"/>
</dbReference>
<keyword evidence="1" id="KW-1133">Transmembrane helix</keyword>
<name>A0A5D0HRE9_9FLAO</name>
<organism evidence="3 4">
    <name type="scientific">Seonamhaeicola marinus</name>
    <dbReference type="NCBI Taxonomy" id="1912246"/>
    <lineage>
        <taxon>Bacteria</taxon>
        <taxon>Pseudomonadati</taxon>
        <taxon>Bacteroidota</taxon>
        <taxon>Flavobacteriia</taxon>
        <taxon>Flavobacteriales</taxon>
        <taxon>Flavobacteriaceae</taxon>
    </lineage>
</organism>
<accession>A0A5D0HRE9</accession>
<dbReference type="OrthoDB" id="9796461at2"/>
<feature type="transmembrane region" description="Helical" evidence="1">
    <location>
        <begin position="262"/>
        <end position="279"/>
    </location>
</feature>
<feature type="domain" description="Acyltransferase 3" evidence="2">
    <location>
        <begin position="18"/>
        <end position="331"/>
    </location>
</feature>
<dbReference type="Pfam" id="PF01757">
    <property type="entry name" value="Acyl_transf_3"/>
    <property type="match status" value="1"/>
</dbReference>
<keyword evidence="1" id="KW-0472">Membrane</keyword>
<comment type="caution">
    <text evidence="3">The sequence shown here is derived from an EMBL/GenBank/DDBJ whole genome shotgun (WGS) entry which is preliminary data.</text>
</comment>
<reference evidence="3 4" key="1">
    <citation type="submission" date="2019-08" db="EMBL/GenBank/DDBJ databases">
        <title>Seonamhaeicola sediminis sp. nov., isolated from marine sediment.</title>
        <authorList>
            <person name="Cao W.R."/>
        </authorList>
    </citation>
    <scope>NUCLEOTIDE SEQUENCE [LARGE SCALE GENOMIC DNA]</scope>
    <source>
        <strain evidence="3 4">B011</strain>
    </source>
</reference>
<feature type="transmembrane region" description="Helical" evidence="1">
    <location>
        <begin position="90"/>
        <end position="108"/>
    </location>
</feature>
<keyword evidence="1" id="KW-0812">Transmembrane</keyword>
<keyword evidence="4" id="KW-1185">Reference proteome</keyword>
<dbReference type="GO" id="GO:0016020">
    <property type="term" value="C:membrane"/>
    <property type="evidence" value="ECO:0007669"/>
    <property type="project" value="TreeGrafter"/>
</dbReference>
<gene>
    <name evidence="3" type="ORF">FUA24_11235</name>
</gene>
<evidence type="ECO:0000313" key="3">
    <source>
        <dbReference type="EMBL" id="TYA73916.1"/>
    </source>
</evidence>